<dbReference type="Proteomes" id="UP000825935">
    <property type="component" value="Chromosome 18"/>
</dbReference>
<evidence type="ECO:0000256" key="1">
    <source>
        <dbReference type="ARBA" id="ARBA00022723"/>
    </source>
</evidence>
<dbReference type="OMA" id="NTCRSAT"/>
<dbReference type="InterPro" id="IPR042086">
    <property type="entry name" value="MeTrfase_capping"/>
</dbReference>
<dbReference type="GO" id="GO:0008168">
    <property type="term" value="F:methyltransferase activity"/>
    <property type="evidence" value="ECO:0007669"/>
    <property type="project" value="InterPro"/>
</dbReference>
<dbReference type="PANTHER" id="PTHR31009">
    <property type="entry name" value="S-ADENOSYL-L-METHIONINE:CARBOXYL METHYLTRANSFERASE FAMILY PROTEIN"/>
    <property type="match status" value="1"/>
</dbReference>
<dbReference type="AlphaFoldDB" id="A0A8T2SV97"/>
<dbReference type="InterPro" id="IPR005299">
    <property type="entry name" value="MeTrfase_7"/>
</dbReference>
<dbReference type="Gene3D" id="1.10.1200.270">
    <property type="entry name" value="Methyltransferase, alpha-helical capping domain"/>
    <property type="match status" value="1"/>
</dbReference>
<keyword evidence="2" id="KW-0460">Magnesium</keyword>
<evidence type="ECO:0000313" key="4">
    <source>
        <dbReference type="Proteomes" id="UP000825935"/>
    </source>
</evidence>
<dbReference type="InterPro" id="IPR029063">
    <property type="entry name" value="SAM-dependent_MTases_sf"/>
</dbReference>
<keyword evidence="1" id="KW-0479">Metal-binding</keyword>
<evidence type="ECO:0000256" key="2">
    <source>
        <dbReference type="ARBA" id="ARBA00022842"/>
    </source>
</evidence>
<keyword evidence="4" id="KW-1185">Reference proteome</keyword>
<dbReference type="GO" id="GO:0046872">
    <property type="term" value="F:metal ion binding"/>
    <property type="evidence" value="ECO:0007669"/>
    <property type="project" value="UniProtKB-KW"/>
</dbReference>
<accession>A0A8T2SV97</accession>
<comment type="caution">
    <text evidence="3">The sequence shown here is derived from an EMBL/GenBank/DDBJ whole genome shotgun (WGS) entry which is preliminary data.</text>
</comment>
<gene>
    <name evidence="3" type="ORF">KP509_18G084900</name>
</gene>
<dbReference type="Pfam" id="PF03492">
    <property type="entry name" value="Methyltransf_7"/>
    <property type="match status" value="1"/>
</dbReference>
<proteinExistence type="predicted"/>
<evidence type="ECO:0000313" key="3">
    <source>
        <dbReference type="EMBL" id="KAH7366558.1"/>
    </source>
</evidence>
<dbReference type="SUPFAM" id="SSF53335">
    <property type="entry name" value="S-adenosyl-L-methionine-dependent methyltransferases"/>
    <property type="match status" value="1"/>
</dbReference>
<protein>
    <submittedName>
        <fullName evidence="3">Uncharacterized protein</fullName>
    </submittedName>
</protein>
<organism evidence="3 4">
    <name type="scientific">Ceratopteris richardii</name>
    <name type="common">Triangle waterfern</name>
    <dbReference type="NCBI Taxonomy" id="49495"/>
    <lineage>
        <taxon>Eukaryota</taxon>
        <taxon>Viridiplantae</taxon>
        <taxon>Streptophyta</taxon>
        <taxon>Embryophyta</taxon>
        <taxon>Tracheophyta</taxon>
        <taxon>Polypodiopsida</taxon>
        <taxon>Polypodiidae</taxon>
        <taxon>Polypodiales</taxon>
        <taxon>Pteridineae</taxon>
        <taxon>Pteridaceae</taxon>
        <taxon>Parkerioideae</taxon>
        <taxon>Ceratopteris</taxon>
    </lineage>
</organism>
<reference evidence="3" key="1">
    <citation type="submission" date="2021-08" db="EMBL/GenBank/DDBJ databases">
        <title>WGS assembly of Ceratopteris richardii.</title>
        <authorList>
            <person name="Marchant D.B."/>
            <person name="Chen G."/>
            <person name="Jenkins J."/>
            <person name="Shu S."/>
            <person name="Leebens-Mack J."/>
            <person name="Grimwood J."/>
            <person name="Schmutz J."/>
            <person name="Soltis P."/>
            <person name="Soltis D."/>
            <person name="Chen Z.-H."/>
        </authorList>
    </citation>
    <scope>NUCLEOTIDE SEQUENCE</scope>
    <source>
        <strain evidence="3">Whitten #5841</strain>
        <tissue evidence="3">Leaf</tissue>
    </source>
</reference>
<name>A0A8T2SV97_CERRI</name>
<dbReference type="Gene3D" id="3.40.50.150">
    <property type="entry name" value="Vaccinia Virus protein VP39"/>
    <property type="match status" value="1"/>
</dbReference>
<dbReference type="EMBL" id="CM035423">
    <property type="protein sequence ID" value="KAH7366558.1"/>
    <property type="molecule type" value="Genomic_DNA"/>
</dbReference>
<dbReference type="OrthoDB" id="1523883at2759"/>
<sequence length="384" mass="42592">MAIMEGRDSKDSYAVNSALQNRNFHTLAQPRLEKAIGHMLAAAGGGGGGGGGRHPLRRLTIADLGCAYGPNTIQCAKSIVQALGRWGISASAEDDEEAGMVKEEDADNGAAGMTTKEVLFIFSDLPRNDFNALFEDLESHFSKDSSPPPVLYVSGVPGSFYGRLFPSSSIDFAICSYSLHWLSQVPKSITDRDSPCWNGEHAWIHKATEATREAYSSQAKEDMQNFIKSRSFELKSGGVLFLLLMTSISNPHEQQLRDDSVWEVFDLAWTALVKEGAIRLEEMELFNLPMYFLSQNEFEDIFAHAPDFRILEMETLKNSVNGHNLTAEQWISLFTSVMKPTVDKYLGAVRSAQLFERVGAIARSRTDSHLQFTHDLTVVSLLRL</sequence>